<feature type="non-terminal residue" evidence="2">
    <location>
        <position position="81"/>
    </location>
</feature>
<sequence length="81" mass="9147">MSVEVNSHGDCYSHTSEGNMIDDEDNMMDDEDHTARAARREEDGEDKGREVGSFRMRDTVEIGAAYIRLADTSRSGWQDSM</sequence>
<dbReference type="EMBL" id="KV417610">
    <property type="protein sequence ID" value="KZP14988.1"/>
    <property type="molecule type" value="Genomic_DNA"/>
</dbReference>
<feature type="compositionally biased region" description="Basic and acidic residues" evidence="1">
    <location>
        <begin position="33"/>
        <end position="54"/>
    </location>
</feature>
<reference evidence="2" key="1">
    <citation type="journal article" date="2016" name="Mol. Biol. Evol.">
        <title>Comparative Genomics of Early-Diverging Mushroom-Forming Fungi Provides Insights into the Origins of Lignocellulose Decay Capabilities.</title>
        <authorList>
            <person name="Nagy L.G."/>
            <person name="Riley R."/>
            <person name="Tritt A."/>
            <person name="Adam C."/>
            <person name="Daum C."/>
            <person name="Floudas D."/>
            <person name="Sun H."/>
            <person name="Yadav J.S."/>
            <person name="Pangilinan J."/>
            <person name="Larsson K.H."/>
            <person name="Matsuura K."/>
            <person name="Barry K."/>
            <person name="Labutti K."/>
            <person name="Kuo R."/>
            <person name="Ohm R.A."/>
            <person name="Bhattacharya S.S."/>
            <person name="Shirouzu T."/>
            <person name="Yoshinaga Y."/>
            <person name="Martin F.M."/>
            <person name="Grigoriev I.V."/>
            <person name="Hibbett D.S."/>
        </authorList>
    </citation>
    <scope>NUCLEOTIDE SEQUENCE [LARGE SCALE GENOMIC DNA]</scope>
    <source>
        <strain evidence="2">CBS 109695</strain>
    </source>
</reference>
<feature type="compositionally biased region" description="Acidic residues" evidence="1">
    <location>
        <begin position="20"/>
        <end position="32"/>
    </location>
</feature>
<dbReference type="AlphaFoldDB" id="A0A166DR77"/>
<protein>
    <submittedName>
        <fullName evidence="2">Uncharacterized protein</fullName>
    </submittedName>
</protein>
<proteinExistence type="predicted"/>
<evidence type="ECO:0000313" key="2">
    <source>
        <dbReference type="EMBL" id="KZP14988.1"/>
    </source>
</evidence>
<organism evidence="2">
    <name type="scientific">Athelia psychrophila</name>
    <dbReference type="NCBI Taxonomy" id="1759441"/>
    <lineage>
        <taxon>Eukaryota</taxon>
        <taxon>Fungi</taxon>
        <taxon>Dikarya</taxon>
        <taxon>Basidiomycota</taxon>
        <taxon>Agaricomycotina</taxon>
        <taxon>Agaricomycetes</taxon>
        <taxon>Agaricomycetidae</taxon>
        <taxon>Atheliales</taxon>
        <taxon>Atheliaceae</taxon>
        <taxon>Athelia</taxon>
    </lineage>
</organism>
<feature type="region of interest" description="Disordered" evidence="1">
    <location>
        <begin position="1"/>
        <end position="54"/>
    </location>
</feature>
<evidence type="ECO:0000256" key="1">
    <source>
        <dbReference type="SAM" id="MobiDB-lite"/>
    </source>
</evidence>
<gene>
    <name evidence="2" type="ORF">FIBSPDRAFT_867799</name>
</gene>
<accession>A0A166DR77</accession>
<name>A0A166DR77_9AGAM</name>